<feature type="compositionally biased region" description="Acidic residues" evidence="6">
    <location>
        <begin position="75"/>
        <end position="122"/>
    </location>
</feature>
<feature type="region of interest" description="Disordered" evidence="6">
    <location>
        <begin position="72"/>
        <end position="122"/>
    </location>
</feature>
<feature type="domain" description="Histone chaperone" evidence="7">
    <location>
        <begin position="42"/>
        <end position="78"/>
    </location>
</feature>
<evidence type="ECO:0000256" key="6">
    <source>
        <dbReference type="SAM" id="MobiDB-lite"/>
    </source>
</evidence>
<dbReference type="SMART" id="SM01082">
    <property type="entry name" value="CHZ"/>
    <property type="match status" value="1"/>
</dbReference>
<dbReference type="GO" id="GO:0005634">
    <property type="term" value="C:nucleus"/>
    <property type="evidence" value="ECO:0007669"/>
    <property type="project" value="UniProtKB-SubCell"/>
</dbReference>
<evidence type="ECO:0000256" key="1">
    <source>
        <dbReference type="ARBA" id="ARBA00002212"/>
    </source>
</evidence>
<evidence type="ECO:0000256" key="4">
    <source>
        <dbReference type="ARBA" id="ARBA00023186"/>
    </source>
</evidence>
<comment type="function">
    <text evidence="1">Forms a chaperone-bound H2A.Z-H2B complex that acts as a source for SWR1 complex-dependent H2A to H2A.Z histone replacement in chromatin.</text>
</comment>
<evidence type="ECO:0000313" key="9">
    <source>
        <dbReference type="Proteomes" id="UP001153365"/>
    </source>
</evidence>
<evidence type="ECO:0000256" key="3">
    <source>
        <dbReference type="ARBA" id="ARBA00008057"/>
    </source>
</evidence>
<name>A0AAV0AUY1_PHAPC</name>
<keyword evidence="5" id="KW-0539">Nucleus</keyword>
<keyword evidence="4" id="KW-0143">Chaperone</keyword>
<comment type="subcellular location">
    <subcellularLocation>
        <location evidence="2">Nucleus</location>
    </subcellularLocation>
</comment>
<dbReference type="Proteomes" id="UP001153365">
    <property type="component" value="Unassembled WGS sequence"/>
</dbReference>
<dbReference type="Pfam" id="PF09649">
    <property type="entry name" value="CHZ"/>
    <property type="match status" value="1"/>
</dbReference>
<comment type="similarity">
    <text evidence="3">Belongs to the CHZ1 family.</text>
</comment>
<evidence type="ECO:0000313" key="8">
    <source>
        <dbReference type="EMBL" id="CAH7673672.1"/>
    </source>
</evidence>
<dbReference type="EMBL" id="CALTRL010001771">
    <property type="protein sequence ID" value="CAH7673672.1"/>
    <property type="molecule type" value="Genomic_DNA"/>
</dbReference>
<accession>A0AAV0AUY1</accession>
<feature type="compositionally biased region" description="Acidic residues" evidence="6">
    <location>
        <begin position="38"/>
        <end position="50"/>
    </location>
</feature>
<feature type="compositionally biased region" description="Basic and acidic residues" evidence="6">
    <location>
        <begin position="22"/>
        <end position="34"/>
    </location>
</feature>
<keyword evidence="9" id="KW-1185">Reference proteome</keyword>
<dbReference type="AlphaFoldDB" id="A0AAV0AUY1"/>
<organism evidence="8 9">
    <name type="scientific">Phakopsora pachyrhizi</name>
    <name type="common">Asian soybean rust disease fungus</name>
    <dbReference type="NCBI Taxonomy" id="170000"/>
    <lineage>
        <taxon>Eukaryota</taxon>
        <taxon>Fungi</taxon>
        <taxon>Dikarya</taxon>
        <taxon>Basidiomycota</taxon>
        <taxon>Pucciniomycotina</taxon>
        <taxon>Pucciniomycetes</taxon>
        <taxon>Pucciniales</taxon>
        <taxon>Phakopsoraceae</taxon>
        <taxon>Phakopsora</taxon>
    </lineage>
</organism>
<reference evidence="8" key="1">
    <citation type="submission" date="2022-06" db="EMBL/GenBank/DDBJ databases">
        <authorList>
            <consortium name="SYNGENTA / RWTH Aachen University"/>
        </authorList>
    </citation>
    <scope>NUCLEOTIDE SEQUENCE</scope>
</reference>
<protein>
    <submittedName>
        <fullName evidence="8">Expressed protein</fullName>
    </submittedName>
</protein>
<feature type="region of interest" description="Disordered" evidence="6">
    <location>
        <begin position="1"/>
        <end position="53"/>
    </location>
</feature>
<proteinExistence type="inferred from homology"/>
<evidence type="ECO:0000259" key="7">
    <source>
        <dbReference type="SMART" id="SM01082"/>
    </source>
</evidence>
<sequence>MSDSVENPLKRSVDETVGNSPETKKPKSAEDVARVENAMDEDEEDDEMAGLDEGNIIVGSRTRGKKIDFTKAIEAEGDEEEDDDEDVVLGDETMDADDDDEEDSNEEEDEEEENGDAEVEEA</sequence>
<gene>
    <name evidence="8" type="ORF">PPACK8108_LOCUS8557</name>
</gene>
<evidence type="ECO:0000256" key="2">
    <source>
        <dbReference type="ARBA" id="ARBA00004123"/>
    </source>
</evidence>
<dbReference type="InterPro" id="IPR019098">
    <property type="entry name" value="Histone_chaperone_domain_CHZ"/>
</dbReference>
<comment type="caution">
    <text evidence="8">The sequence shown here is derived from an EMBL/GenBank/DDBJ whole genome shotgun (WGS) entry which is preliminary data.</text>
</comment>
<evidence type="ECO:0000256" key="5">
    <source>
        <dbReference type="ARBA" id="ARBA00023242"/>
    </source>
</evidence>